<organism evidence="13 14">
    <name type="scientific">Odynerus spinipes</name>
    <dbReference type="NCBI Taxonomy" id="1348599"/>
    <lineage>
        <taxon>Eukaryota</taxon>
        <taxon>Metazoa</taxon>
        <taxon>Ecdysozoa</taxon>
        <taxon>Arthropoda</taxon>
        <taxon>Hexapoda</taxon>
        <taxon>Insecta</taxon>
        <taxon>Pterygota</taxon>
        <taxon>Neoptera</taxon>
        <taxon>Endopterygota</taxon>
        <taxon>Hymenoptera</taxon>
        <taxon>Apocrita</taxon>
        <taxon>Aculeata</taxon>
        <taxon>Vespoidea</taxon>
        <taxon>Vespidae</taxon>
        <taxon>Eumeninae</taxon>
        <taxon>Odynerus</taxon>
    </lineage>
</organism>
<feature type="region of interest" description="Disordered" evidence="12">
    <location>
        <begin position="680"/>
        <end position="706"/>
    </location>
</feature>
<evidence type="ECO:0000256" key="1">
    <source>
        <dbReference type="ARBA" id="ARBA00004430"/>
    </source>
</evidence>
<dbReference type="InterPro" id="IPR050687">
    <property type="entry name" value="Dynein_IC"/>
</dbReference>
<keyword evidence="10" id="KW-0206">Cytoskeleton</keyword>
<keyword evidence="9" id="KW-0505">Motor protein</keyword>
<keyword evidence="11" id="KW-0966">Cell projection</keyword>
<comment type="subcellular location">
    <subcellularLocation>
        <location evidence="1">Cytoplasm</location>
        <location evidence="1">Cytoskeleton</location>
        <location evidence="1">Cilium axoneme</location>
    </subcellularLocation>
</comment>
<sequence length="906" mass="104725">MDIRYVYVKTRADFGKQCIFDVCGPNLDEEIKPNPQEMRNFIVKSPCHVGTQFAKQLALHKMQTSAIKTRNSGMYHFEGGWPREINPRDLETIARFRRRVEKDDGWAPKLRNLFVEMEHNILSNNTVNIHQHYFDDMIPTRLTQDRGMRLANMFPDCQTPPRPVNDINWSPDDTKMVVCYCFDDVQKAMHHSTVTYIWDLENPNVPYMDIEASYPTLVCQFNPRDPFVLAGGLMSGQVCDWDVRTGTEPVQVSYPRFSHRFPTNGVKWVSTKTNTEFFSSSWDGQALWWDTRNLRQPIEQLIFDLDNPNDPSMEHSIGVASSNFEPAMSTKFMFGLQNGIVISGSRKVKTNSEKLSLRFPAHSGPVVSVDRNVFIPKLFLSVGDSSIRIWAEDTREGSLMSIRSQCYLPTKACWSKARHSLFYVTRENGLLEIYDILESLKKPIVELHLSNAALTTMAAHEDGNLLAIGDKHGNVFLTESTEVLGKFERYERNNLTAGLDRNSKHVKAVDARVKEMKIIKMMEAEEVQKQPEKVVRSKKKTKQQVKIKEGKSKGKDDKATKDKSRRSTVKKRQREDAPEILVAEQVYFETLKKEREKLEADEEHELRYSTFMRNFDPKQLKYRSTDKDEKASDEEEDAKKKKGRKRKPVTAVTKKRRSLQPEELEEEKIHDVISEMLSEASAEKIAPSTKRVRKEKKRGKTKKKKFPLGLGKPCKVVCQPKVCCWRKIWPSKKATTRAGEKDQEREVSKSEESDQTQDERQTALKDKTEMLASELDKEVGIAKRELQHLKKPIDWTQRKRLVARVLEARMRTKRRPKKLKIVQSEEKVDDKYSGLGEICKKPILRTTDPCRPLGPWTFMKEIEDFLTPKKEDSKECEAQLGKADLEQLRAVQGRVYPRISDFHSPE</sequence>
<evidence type="ECO:0000256" key="6">
    <source>
        <dbReference type="ARBA" id="ARBA00022737"/>
    </source>
</evidence>
<dbReference type="GO" id="GO:0036157">
    <property type="term" value="C:outer dynein arm"/>
    <property type="evidence" value="ECO:0007669"/>
    <property type="project" value="TreeGrafter"/>
</dbReference>
<dbReference type="InterPro" id="IPR015943">
    <property type="entry name" value="WD40/YVTN_repeat-like_dom_sf"/>
</dbReference>
<dbReference type="Gene3D" id="2.130.10.10">
    <property type="entry name" value="YVTN repeat-like/Quinoprotein amine dehydrogenase"/>
    <property type="match status" value="2"/>
</dbReference>
<name>A0AAD9R8Q4_9HYME</name>
<feature type="region of interest" description="Disordered" evidence="12">
    <location>
        <begin position="732"/>
        <end position="767"/>
    </location>
</feature>
<keyword evidence="7" id="KW-0243">Dynein</keyword>
<reference evidence="13" key="1">
    <citation type="submission" date="2021-08" db="EMBL/GenBank/DDBJ databases">
        <authorList>
            <person name="Misof B."/>
            <person name="Oliver O."/>
            <person name="Podsiadlowski L."/>
            <person name="Donath A."/>
            <person name="Peters R."/>
            <person name="Mayer C."/>
            <person name="Rust J."/>
            <person name="Gunkel S."/>
            <person name="Lesny P."/>
            <person name="Martin S."/>
            <person name="Oeyen J.P."/>
            <person name="Petersen M."/>
            <person name="Panagiotis P."/>
            <person name="Wilbrandt J."/>
            <person name="Tanja T."/>
        </authorList>
    </citation>
    <scope>NUCLEOTIDE SEQUENCE</scope>
    <source>
        <strain evidence="13">GBR_01_08_01A</strain>
        <tissue evidence="13">Thorax + abdomen</tissue>
    </source>
</reference>
<dbReference type="EMBL" id="JAIFRP010004521">
    <property type="protein sequence ID" value="KAK2575145.1"/>
    <property type="molecule type" value="Genomic_DNA"/>
</dbReference>
<dbReference type="PANTHER" id="PTHR12442:SF7">
    <property type="entry name" value="DYNEIN AXONEMAL INTERMEDIATE CHAIN 2"/>
    <property type="match status" value="1"/>
</dbReference>
<evidence type="ECO:0000256" key="8">
    <source>
        <dbReference type="ARBA" id="ARBA00023069"/>
    </source>
</evidence>
<dbReference type="SUPFAM" id="SSF50978">
    <property type="entry name" value="WD40 repeat-like"/>
    <property type="match status" value="1"/>
</dbReference>
<evidence type="ECO:0000256" key="2">
    <source>
        <dbReference type="ARBA" id="ARBA00011059"/>
    </source>
</evidence>
<keyword evidence="3" id="KW-0963">Cytoplasm</keyword>
<dbReference type="InterPro" id="IPR036322">
    <property type="entry name" value="WD40_repeat_dom_sf"/>
</dbReference>
<evidence type="ECO:0000313" key="13">
    <source>
        <dbReference type="EMBL" id="KAK2575145.1"/>
    </source>
</evidence>
<feature type="compositionally biased region" description="Basic residues" evidence="12">
    <location>
        <begin position="536"/>
        <end position="545"/>
    </location>
</feature>
<feature type="compositionally biased region" description="Basic residues" evidence="12">
    <location>
        <begin position="563"/>
        <end position="572"/>
    </location>
</feature>
<accession>A0AAD9R8Q4</accession>
<feature type="compositionally biased region" description="Basic residues" evidence="12">
    <location>
        <begin position="640"/>
        <end position="658"/>
    </location>
</feature>
<dbReference type="GO" id="GO:0005874">
    <property type="term" value="C:microtubule"/>
    <property type="evidence" value="ECO:0007669"/>
    <property type="project" value="UniProtKB-KW"/>
</dbReference>
<dbReference type="Proteomes" id="UP001258017">
    <property type="component" value="Unassembled WGS sequence"/>
</dbReference>
<evidence type="ECO:0000313" key="14">
    <source>
        <dbReference type="Proteomes" id="UP001258017"/>
    </source>
</evidence>
<keyword evidence="4" id="KW-0853">WD repeat</keyword>
<evidence type="ECO:0008006" key="15">
    <source>
        <dbReference type="Google" id="ProtNLM"/>
    </source>
</evidence>
<feature type="region of interest" description="Disordered" evidence="12">
    <location>
        <begin position="619"/>
        <end position="665"/>
    </location>
</feature>
<reference evidence="13" key="2">
    <citation type="journal article" date="2023" name="Commun. Biol.">
        <title>Intrasexual cuticular hydrocarbon dimorphism in a wasp sheds light on hydrocarbon biosynthesis genes in Hymenoptera.</title>
        <authorList>
            <person name="Moris V.C."/>
            <person name="Podsiadlowski L."/>
            <person name="Martin S."/>
            <person name="Oeyen J.P."/>
            <person name="Donath A."/>
            <person name="Petersen M."/>
            <person name="Wilbrandt J."/>
            <person name="Misof B."/>
            <person name="Liedtke D."/>
            <person name="Thamm M."/>
            <person name="Scheiner R."/>
            <person name="Schmitt T."/>
            <person name="Niehuis O."/>
        </authorList>
    </citation>
    <scope>NUCLEOTIDE SEQUENCE</scope>
    <source>
        <strain evidence="13">GBR_01_08_01A</strain>
    </source>
</reference>
<comment type="caution">
    <text evidence="13">The sequence shown here is derived from an EMBL/GenBank/DDBJ whole genome shotgun (WGS) entry which is preliminary data.</text>
</comment>
<protein>
    <recommendedName>
        <fullName evidence="15">Dynein intermediate chain 3, ciliary</fullName>
    </recommendedName>
</protein>
<evidence type="ECO:0000256" key="5">
    <source>
        <dbReference type="ARBA" id="ARBA00022701"/>
    </source>
</evidence>
<feature type="compositionally biased region" description="Basic and acidic residues" evidence="12">
    <location>
        <begin position="738"/>
        <end position="767"/>
    </location>
</feature>
<evidence type="ECO:0000256" key="9">
    <source>
        <dbReference type="ARBA" id="ARBA00023175"/>
    </source>
</evidence>
<proteinExistence type="inferred from homology"/>
<dbReference type="SMART" id="SM00320">
    <property type="entry name" value="WD40"/>
    <property type="match status" value="3"/>
</dbReference>
<evidence type="ECO:0000256" key="12">
    <source>
        <dbReference type="SAM" id="MobiDB-lite"/>
    </source>
</evidence>
<gene>
    <name evidence="13" type="ORF">KPH14_008862</name>
</gene>
<dbReference type="GO" id="GO:0003341">
    <property type="term" value="P:cilium movement"/>
    <property type="evidence" value="ECO:0007669"/>
    <property type="project" value="TreeGrafter"/>
</dbReference>
<feature type="region of interest" description="Disordered" evidence="12">
    <location>
        <begin position="529"/>
        <end position="576"/>
    </location>
</feature>
<evidence type="ECO:0000256" key="3">
    <source>
        <dbReference type="ARBA" id="ARBA00022490"/>
    </source>
</evidence>
<keyword evidence="6" id="KW-0677">Repeat</keyword>
<dbReference type="GO" id="GO:0036158">
    <property type="term" value="P:outer dynein arm assembly"/>
    <property type="evidence" value="ECO:0007669"/>
    <property type="project" value="TreeGrafter"/>
</dbReference>
<evidence type="ECO:0000256" key="10">
    <source>
        <dbReference type="ARBA" id="ARBA00023212"/>
    </source>
</evidence>
<feature type="compositionally biased region" description="Basic and acidic residues" evidence="12">
    <location>
        <begin position="546"/>
        <end position="562"/>
    </location>
</feature>
<dbReference type="InterPro" id="IPR001680">
    <property type="entry name" value="WD40_rpt"/>
</dbReference>
<keyword evidence="5" id="KW-0493">Microtubule</keyword>
<keyword evidence="8" id="KW-0969">Cilium</keyword>
<feature type="compositionally biased region" description="Basic and acidic residues" evidence="12">
    <location>
        <begin position="619"/>
        <end position="630"/>
    </location>
</feature>
<dbReference type="AlphaFoldDB" id="A0AAD9R8Q4"/>
<evidence type="ECO:0000256" key="4">
    <source>
        <dbReference type="ARBA" id="ARBA00022574"/>
    </source>
</evidence>
<keyword evidence="14" id="KW-1185">Reference proteome</keyword>
<dbReference type="GO" id="GO:0045504">
    <property type="term" value="F:dynein heavy chain binding"/>
    <property type="evidence" value="ECO:0007669"/>
    <property type="project" value="TreeGrafter"/>
</dbReference>
<evidence type="ECO:0000256" key="11">
    <source>
        <dbReference type="ARBA" id="ARBA00023273"/>
    </source>
</evidence>
<evidence type="ECO:0000256" key="7">
    <source>
        <dbReference type="ARBA" id="ARBA00023017"/>
    </source>
</evidence>
<dbReference type="GO" id="GO:0045503">
    <property type="term" value="F:dynein light chain binding"/>
    <property type="evidence" value="ECO:0007669"/>
    <property type="project" value="TreeGrafter"/>
</dbReference>
<comment type="similarity">
    <text evidence="2">Belongs to the dynein intermediate chain family.</text>
</comment>
<dbReference type="PANTHER" id="PTHR12442">
    <property type="entry name" value="DYNEIN INTERMEDIATE CHAIN"/>
    <property type="match status" value="1"/>
</dbReference>
<feature type="compositionally biased region" description="Basic residues" evidence="12">
    <location>
        <begin position="690"/>
        <end position="706"/>
    </location>
</feature>